<reference evidence="1" key="1">
    <citation type="submission" date="2019-08" db="EMBL/GenBank/DDBJ databases">
        <authorList>
            <person name="Kucharzyk K."/>
            <person name="Murdoch R.W."/>
            <person name="Higgins S."/>
            <person name="Loffler F."/>
        </authorList>
    </citation>
    <scope>NUCLEOTIDE SEQUENCE</scope>
</reference>
<evidence type="ECO:0000313" key="1">
    <source>
        <dbReference type="EMBL" id="MPM46937.1"/>
    </source>
</evidence>
<sequence length="101" mass="11357">MTRQTDKICYTLMSEILAGYLWELAEKYGDDGCVLVLTKRKLSGTEVQDITLFRRDAFPGKTVTVFGCKPVEITLEINRKGENYVMSPVGYIGKEKDVCPA</sequence>
<organism evidence="1">
    <name type="scientific">bioreactor metagenome</name>
    <dbReference type="NCBI Taxonomy" id="1076179"/>
    <lineage>
        <taxon>unclassified sequences</taxon>
        <taxon>metagenomes</taxon>
        <taxon>ecological metagenomes</taxon>
    </lineage>
</organism>
<protein>
    <submittedName>
        <fullName evidence="1">Uncharacterized protein</fullName>
    </submittedName>
</protein>
<accession>A0A645A1J8</accession>
<dbReference type="EMBL" id="VSSQ01011484">
    <property type="protein sequence ID" value="MPM46937.1"/>
    <property type="molecule type" value="Genomic_DNA"/>
</dbReference>
<proteinExistence type="predicted"/>
<gene>
    <name evidence="1" type="ORF">SDC9_93644</name>
</gene>
<name>A0A645A1J8_9ZZZZ</name>
<dbReference type="AlphaFoldDB" id="A0A645A1J8"/>
<comment type="caution">
    <text evidence="1">The sequence shown here is derived from an EMBL/GenBank/DDBJ whole genome shotgun (WGS) entry which is preliminary data.</text>
</comment>